<accession>A0AAI9I3L3</accession>
<dbReference type="Pfam" id="PF18426">
    <property type="entry name" value="Tli4_C"/>
    <property type="match status" value="1"/>
</dbReference>
<feature type="signal peptide" evidence="1">
    <location>
        <begin position="1"/>
        <end position="21"/>
    </location>
</feature>
<feature type="chain" id="PRO_5042550235" description="Lipoprotein" evidence="1">
    <location>
        <begin position="22"/>
        <end position="361"/>
    </location>
</feature>
<proteinExistence type="predicted"/>
<dbReference type="InterPro" id="IPR040761">
    <property type="entry name" value="Tli4_N"/>
</dbReference>
<dbReference type="EMBL" id="AAZDVE040000047">
    <property type="protein sequence ID" value="EMP9434768.1"/>
    <property type="molecule type" value="Genomic_DNA"/>
</dbReference>
<comment type="caution">
    <text evidence="4">The sequence shown here is derived from an EMBL/GenBank/DDBJ whole genome shotgun (WGS) entry which is preliminary data.</text>
</comment>
<evidence type="ECO:0008006" key="5">
    <source>
        <dbReference type="Google" id="ProtNLM"/>
    </source>
</evidence>
<dbReference type="PROSITE" id="PS51257">
    <property type="entry name" value="PROKAR_LIPOPROTEIN"/>
    <property type="match status" value="1"/>
</dbReference>
<feature type="domain" description="Tle cognate immunity protein 4 C-terminal" evidence="2">
    <location>
        <begin position="205"/>
        <end position="359"/>
    </location>
</feature>
<keyword evidence="1" id="KW-0732">Signal</keyword>
<evidence type="ECO:0000259" key="3">
    <source>
        <dbReference type="Pfam" id="PF18443"/>
    </source>
</evidence>
<name>A0AAI9I3L3_PROST</name>
<protein>
    <recommendedName>
        <fullName evidence="5">Lipoprotein</fullName>
    </recommendedName>
</protein>
<evidence type="ECO:0000256" key="1">
    <source>
        <dbReference type="SAM" id="SignalP"/>
    </source>
</evidence>
<dbReference type="Pfam" id="PF18443">
    <property type="entry name" value="Tli4_N"/>
    <property type="match status" value="1"/>
</dbReference>
<dbReference type="AlphaFoldDB" id="A0AAI9I3L3"/>
<sequence length="361" mass="41739">MKKGLVNISGLVLLASLAACSVPNKTYSTSLNEKDSAVINTLFDDAPIYCLGRYTFNYPKTLTQELSSIIKIDDMTIESQFIYPPAFKQRIGLREDELKHASVRNVSNAPFLKETIRLDNGVIFDHNINNVKPDSARELEAHVYIDNVAFIIRIDITDITDITDNKYLERQERFKNHNWELTDKPQKLAAMQSLISRLQGRPKNEIPTEKGVCIPYGFIRDDGKSHQEEISMVFENPQFYWAVDMDNTIESEKESMLDRADEIKSVLSQYDGKTLRKGNVQFNNVAGEEWLTLGRDPRYDNQSDKFYYFQYYANEKNIGYLHPSVSILMHSTSKVVHYTDDQMVEIWDRVLQSFKIRPNAY</sequence>
<evidence type="ECO:0000313" key="4">
    <source>
        <dbReference type="EMBL" id="EMP9434768.1"/>
    </source>
</evidence>
<gene>
    <name evidence="4" type="ORF">JRA39_003896</name>
</gene>
<dbReference type="InterPro" id="IPR041290">
    <property type="entry name" value="Tli4_C"/>
</dbReference>
<evidence type="ECO:0000259" key="2">
    <source>
        <dbReference type="Pfam" id="PF18426"/>
    </source>
</evidence>
<feature type="domain" description="Tle cognate immunity protein 4 N-terminal" evidence="3">
    <location>
        <begin position="49"/>
        <end position="201"/>
    </location>
</feature>
<reference evidence="4" key="1">
    <citation type="submission" date="2024-02" db="EMBL/GenBank/DDBJ databases">
        <authorList>
            <consortium name="Clinical and Environmental Microbiology Branch: Whole genome sequencing antimicrobial resistance pathogens in the healthcare setting"/>
        </authorList>
    </citation>
    <scope>NUCLEOTIDE SEQUENCE</scope>
    <source>
        <strain evidence="4">2020GO-00142</strain>
    </source>
</reference>
<organism evidence="4">
    <name type="scientific">Providencia stuartii</name>
    <dbReference type="NCBI Taxonomy" id="588"/>
    <lineage>
        <taxon>Bacteria</taxon>
        <taxon>Pseudomonadati</taxon>
        <taxon>Pseudomonadota</taxon>
        <taxon>Gammaproteobacteria</taxon>
        <taxon>Enterobacterales</taxon>
        <taxon>Morganellaceae</taxon>
        <taxon>Providencia</taxon>
    </lineage>
</organism>